<sequence length="395" mass="43448">MLMEATQTEGGNVRAQSVPLSLTEFGALLGSVYQGAMDPVPWSRALELIRTHLCANFVSLILRAPGADRLSLAVHASPQGFSTMEGDAIYNSYYYALDPFIGLPTDRLVTIDEHLGGSHWCNSEFYQQFLKASDVRYILGADITTDDGAECRFRVCRGHDGPDFSAEDKAFCSMIVPHLRRAVDLHSRMDVVETERTLYASAIDRMLVGMAILDQNGAIMRTNSAADEILAEKDGISLVKGALEVNYAQENRRFQRVLREAVSGYCSTALPVVEAMSITRPSGKARFGVLIRSIPLGEWSEDSKHRPACVIFIRDPERKSQASQEVVRKLFDFTPAETQLALQLADGLTLEEAADELCIAKNTARAHLRAIFAKTGVTRQATLVRMLLSSVVSLG</sequence>
<evidence type="ECO:0000313" key="5">
    <source>
        <dbReference type="Proteomes" id="UP000078572"/>
    </source>
</evidence>
<dbReference type="InterPro" id="IPR000792">
    <property type="entry name" value="Tscrpt_reg_LuxR_C"/>
</dbReference>
<dbReference type="Pfam" id="PF00196">
    <property type="entry name" value="GerE"/>
    <property type="match status" value="1"/>
</dbReference>
<dbReference type="PATRIC" id="fig|190721.6.peg.4342"/>
<proteinExistence type="predicted"/>
<feature type="domain" description="HTH luxR-type" evidence="1">
    <location>
        <begin position="326"/>
        <end position="391"/>
    </location>
</feature>
<dbReference type="KEGG" id="rin:ACS15_4398"/>
<name>A0A192A3P1_9RALS</name>
<dbReference type="RefSeq" id="WP_021197707.1">
    <property type="nucleotide sequence ID" value="NZ_CP012606.1"/>
</dbReference>
<accession>A0A192A3P1</accession>
<gene>
    <name evidence="3" type="ORF">A9Y76_20705</name>
    <name evidence="2" type="ORF">ACS15_4398</name>
</gene>
<dbReference type="SMART" id="SM00421">
    <property type="entry name" value="HTH_LUXR"/>
    <property type="match status" value="1"/>
</dbReference>
<dbReference type="EMBL" id="CP012606">
    <property type="protein sequence ID" value="ANH75476.1"/>
    <property type="molecule type" value="Genomic_DNA"/>
</dbReference>
<reference evidence="3" key="3">
    <citation type="submission" date="2016-06" db="EMBL/GenBank/DDBJ databases">
        <authorList>
            <person name="Kjaerup R.B."/>
            <person name="Dalgaard T.S."/>
            <person name="Juul-Madsen H.R."/>
        </authorList>
    </citation>
    <scope>NUCLEOTIDE SEQUENCE [LARGE SCALE GENOMIC DNA]</scope>
    <source>
        <strain evidence="3">ATCC 49129</strain>
    </source>
</reference>
<dbReference type="Proteomes" id="UP000077927">
    <property type="component" value="Chromosome 2"/>
</dbReference>
<reference evidence="2 4" key="1">
    <citation type="submission" date="2015-09" db="EMBL/GenBank/DDBJ databases">
        <authorList>
            <person name="Xu Y."/>
            <person name="Nagy A."/>
            <person name="Liu N.T."/>
            <person name="Nou X."/>
        </authorList>
    </citation>
    <scope>NUCLEOTIDE SEQUENCE [LARGE SCALE GENOMIC DNA]</scope>
    <source>
        <strain evidence="2 4">FC1138</strain>
    </source>
</reference>
<evidence type="ECO:0000313" key="3">
    <source>
        <dbReference type="EMBL" id="ANJ74968.1"/>
    </source>
</evidence>
<dbReference type="Gene3D" id="1.10.10.10">
    <property type="entry name" value="Winged helix-like DNA-binding domain superfamily/Winged helix DNA-binding domain"/>
    <property type="match status" value="1"/>
</dbReference>
<dbReference type="GO" id="GO:0003677">
    <property type="term" value="F:DNA binding"/>
    <property type="evidence" value="ECO:0007669"/>
    <property type="project" value="InterPro"/>
</dbReference>
<dbReference type="EMBL" id="CP016023">
    <property type="protein sequence ID" value="ANJ74968.1"/>
    <property type="molecule type" value="Genomic_DNA"/>
</dbReference>
<dbReference type="CDD" id="cd06170">
    <property type="entry name" value="LuxR_C_like"/>
    <property type="match status" value="1"/>
</dbReference>
<keyword evidence="5" id="KW-1185">Reference proteome</keyword>
<organism evidence="3 5">
    <name type="scientific">Ralstonia insidiosa</name>
    <dbReference type="NCBI Taxonomy" id="190721"/>
    <lineage>
        <taxon>Bacteria</taxon>
        <taxon>Pseudomonadati</taxon>
        <taxon>Pseudomonadota</taxon>
        <taxon>Betaproteobacteria</taxon>
        <taxon>Burkholderiales</taxon>
        <taxon>Burkholderiaceae</taxon>
        <taxon>Ralstonia</taxon>
    </lineage>
</organism>
<dbReference type="STRING" id="190721.ACS15_4398"/>
<dbReference type="Proteomes" id="UP000078572">
    <property type="component" value="Chromosome 2"/>
</dbReference>
<dbReference type="InterPro" id="IPR036388">
    <property type="entry name" value="WH-like_DNA-bd_sf"/>
</dbReference>
<evidence type="ECO:0000313" key="2">
    <source>
        <dbReference type="EMBL" id="ANH75476.1"/>
    </source>
</evidence>
<dbReference type="InterPro" id="IPR016032">
    <property type="entry name" value="Sig_transdc_resp-reg_C-effctor"/>
</dbReference>
<protein>
    <submittedName>
        <fullName evidence="2">Bacterial regulatory, luxR family protein</fullName>
    </submittedName>
    <submittedName>
        <fullName evidence="3">Helix-turn-helix transcriptional regulator</fullName>
    </submittedName>
</protein>
<dbReference type="GO" id="GO:0006355">
    <property type="term" value="P:regulation of DNA-templated transcription"/>
    <property type="evidence" value="ECO:0007669"/>
    <property type="project" value="InterPro"/>
</dbReference>
<evidence type="ECO:0000313" key="4">
    <source>
        <dbReference type="Proteomes" id="UP000077927"/>
    </source>
</evidence>
<dbReference type="GeneID" id="61528459"/>
<evidence type="ECO:0000259" key="1">
    <source>
        <dbReference type="PROSITE" id="PS50043"/>
    </source>
</evidence>
<dbReference type="AlphaFoldDB" id="A0A192A3P1"/>
<dbReference type="PROSITE" id="PS50043">
    <property type="entry name" value="HTH_LUXR_2"/>
    <property type="match status" value="1"/>
</dbReference>
<dbReference type="SUPFAM" id="SSF46894">
    <property type="entry name" value="C-terminal effector domain of the bipartite response regulators"/>
    <property type="match status" value="1"/>
</dbReference>
<reference evidence="5" key="2">
    <citation type="submission" date="2016-06" db="EMBL/GenBank/DDBJ databases">
        <authorList>
            <person name="Xu Y."/>
            <person name="Nagy A."/>
            <person name="Yan X."/>
            <person name="Kim S.W."/>
            <person name="Haley B."/>
            <person name="Liu N.T."/>
            <person name="Nou X."/>
        </authorList>
    </citation>
    <scope>NUCLEOTIDE SEQUENCE [LARGE SCALE GENOMIC DNA]</scope>
    <source>
        <strain evidence="5">ATCC 49129</strain>
    </source>
</reference>